<dbReference type="EMBL" id="SIDB01000004">
    <property type="protein sequence ID" value="KAI3433962.1"/>
    <property type="molecule type" value="Genomic_DNA"/>
</dbReference>
<evidence type="ECO:0000256" key="1">
    <source>
        <dbReference type="SAM" id="SignalP"/>
    </source>
</evidence>
<proteinExistence type="inferred from homology"/>
<gene>
    <name evidence="2" type="ORF">D9Q98_003764</name>
</gene>
<accession>A0A9D4TTC4</accession>
<dbReference type="AlphaFoldDB" id="A0A9D4TTC4"/>
<evidence type="ECO:0000313" key="3">
    <source>
        <dbReference type="Proteomes" id="UP001055712"/>
    </source>
</evidence>
<keyword evidence="1" id="KW-0732">Signal</keyword>
<comment type="caution">
    <text evidence="2">The sequence shown here is derived from an EMBL/GenBank/DDBJ whole genome shotgun (WGS) entry which is preliminary data.</text>
</comment>
<feature type="chain" id="PRO_5038758584" evidence="1">
    <location>
        <begin position="25"/>
        <end position="188"/>
    </location>
</feature>
<name>A0A9D4TTC4_CHLVU</name>
<dbReference type="InterPro" id="IPR025585">
    <property type="entry name" value="PSII_Psb27"/>
</dbReference>
<dbReference type="Pfam" id="PF13326">
    <property type="entry name" value="PSII_Pbs27"/>
    <property type="match status" value="1"/>
</dbReference>
<sequence length="188" mass="19582">MARRGLLGSLALLAAVAPTGPAMANKGRWDGTSSAIGSCELGEAGSECRQRILNSDSAKFASYDSTVGSKAGPSVAGGVPVGDAGTKYSRETLALTDKVLSYAAMNSNPATQERIQLIKDLKAEFPSWVSKYARGGSARTVSARKVYVVVDAISAHFATNGLAPLPDRKLQKLVADVQAGRELLAEGR</sequence>
<dbReference type="InterPro" id="IPR038450">
    <property type="entry name" value="PSII_Psb27_sf"/>
</dbReference>
<reference evidence="2" key="2">
    <citation type="submission" date="2020-11" db="EMBL/GenBank/DDBJ databases">
        <authorList>
            <person name="Cecchin M."/>
            <person name="Marcolungo L."/>
            <person name="Rossato M."/>
            <person name="Girolomoni L."/>
            <person name="Cosentino E."/>
            <person name="Cuine S."/>
            <person name="Li-Beisson Y."/>
            <person name="Delledonne M."/>
            <person name="Ballottari M."/>
        </authorList>
    </citation>
    <scope>NUCLEOTIDE SEQUENCE</scope>
    <source>
        <strain evidence="2">211/11P</strain>
        <tissue evidence="2">Whole cell</tissue>
    </source>
</reference>
<dbReference type="Gene3D" id="1.20.58.810">
    <property type="entry name" value="Photosystem II Pbs27"/>
    <property type="match status" value="1"/>
</dbReference>
<reference evidence="2" key="1">
    <citation type="journal article" date="2019" name="Plant J.">
        <title>Chlorella vulgaris genome assembly and annotation reveals the molecular basis for metabolic acclimation to high light conditions.</title>
        <authorList>
            <person name="Cecchin M."/>
            <person name="Marcolungo L."/>
            <person name="Rossato M."/>
            <person name="Girolomoni L."/>
            <person name="Cosentino E."/>
            <person name="Cuine S."/>
            <person name="Li-Beisson Y."/>
            <person name="Delledonne M."/>
            <person name="Ballottari M."/>
        </authorList>
    </citation>
    <scope>NUCLEOTIDE SEQUENCE</scope>
    <source>
        <strain evidence="2">211/11P</strain>
    </source>
</reference>
<keyword evidence="3" id="KW-1185">Reference proteome</keyword>
<dbReference type="Proteomes" id="UP001055712">
    <property type="component" value="Unassembled WGS sequence"/>
</dbReference>
<dbReference type="GO" id="GO:0010207">
    <property type="term" value="P:photosystem II assembly"/>
    <property type="evidence" value="ECO:0007669"/>
    <property type="project" value="InterPro"/>
</dbReference>
<evidence type="ECO:0000313" key="2">
    <source>
        <dbReference type="EMBL" id="KAI3433962.1"/>
    </source>
</evidence>
<dbReference type="OrthoDB" id="514330at2759"/>
<protein>
    <submittedName>
        <fullName evidence="2">Uncharacterized protein</fullName>
    </submittedName>
</protein>
<dbReference type="GO" id="GO:0009523">
    <property type="term" value="C:photosystem II"/>
    <property type="evidence" value="ECO:0007669"/>
    <property type="project" value="InterPro"/>
</dbReference>
<dbReference type="HAMAP" id="MF_01481">
    <property type="entry name" value="PSII_Psb27"/>
    <property type="match status" value="1"/>
</dbReference>
<dbReference type="GO" id="GO:0010206">
    <property type="term" value="P:photosystem II repair"/>
    <property type="evidence" value="ECO:0007669"/>
    <property type="project" value="InterPro"/>
</dbReference>
<feature type="signal peptide" evidence="1">
    <location>
        <begin position="1"/>
        <end position="24"/>
    </location>
</feature>
<organism evidence="2 3">
    <name type="scientific">Chlorella vulgaris</name>
    <name type="common">Green alga</name>
    <dbReference type="NCBI Taxonomy" id="3077"/>
    <lineage>
        <taxon>Eukaryota</taxon>
        <taxon>Viridiplantae</taxon>
        <taxon>Chlorophyta</taxon>
        <taxon>core chlorophytes</taxon>
        <taxon>Trebouxiophyceae</taxon>
        <taxon>Chlorellales</taxon>
        <taxon>Chlorellaceae</taxon>
        <taxon>Chlorella clade</taxon>
        <taxon>Chlorella</taxon>
    </lineage>
</organism>